<sequence>MSPLTAKGEKIKRAMIKQYGKEKGEEIFFKSEQSGKIKGVKKHG</sequence>
<dbReference type="EMBL" id="LAZR01014204">
    <property type="protein sequence ID" value="KKM18525.1"/>
    <property type="molecule type" value="Genomic_DNA"/>
</dbReference>
<gene>
    <name evidence="1" type="ORF">LCGC14_1664850</name>
</gene>
<evidence type="ECO:0000313" key="1">
    <source>
        <dbReference type="EMBL" id="KKM18525.1"/>
    </source>
</evidence>
<accession>A0A0F9KT02</accession>
<protein>
    <submittedName>
        <fullName evidence="1">Uncharacterized protein</fullName>
    </submittedName>
</protein>
<name>A0A0F9KT02_9ZZZZ</name>
<organism evidence="1">
    <name type="scientific">marine sediment metagenome</name>
    <dbReference type="NCBI Taxonomy" id="412755"/>
    <lineage>
        <taxon>unclassified sequences</taxon>
        <taxon>metagenomes</taxon>
        <taxon>ecological metagenomes</taxon>
    </lineage>
</organism>
<comment type="caution">
    <text evidence="1">The sequence shown here is derived from an EMBL/GenBank/DDBJ whole genome shotgun (WGS) entry which is preliminary data.</text>
</comment>
<proteinExistence type="predicted"/>
<reference evidence="1" key="1">
    <citation type="journal article" date="2015" name="Nature">
        <title>Complex archaea that bridge the gap between prokaryotes and eukaryotes.</title>
        <authorList>
            <person name="Spang A."/>
            <person name="Saw J.H."/>
            <person name="Jorgensen S.L."/>
            <person name="Zaremba-Niedzwiedzka K."/>
            <person name="Martijn J."/>
            <person name="Lind A.E."/>
            <person name="van Eijk R."/>
            <person name="Schleper C."/>
            <person name="Guy L."/>
            <person name="Ettema T.J."/>
        </authorList>
    </citation>
    <scope>NUCLEOTIDE SEQUENCE</scope>
</reference>
<dbReference type="AlphaFoldDB" id="A0A0F9KT02"/>